<protein>
    <submittedName>
        <fullName evidence="1">Uncharacterized protein</fullName>
    </submittedName>
</protein>
<accession>A0A7C5V090</accession>
<dbReference type="AlphaFoldDB" id="A0A7C5V090"/>
<dbReference type="EMBL" id="DRUZ01000010">
    <property type="protein sequence ID" value="HHS01086.1"/>
    <property type="molecule type" value="Genomic_DNA"/>
</dbReference>
<name>A0A7C5V090_9FIRM</name>
<organism evidence="1">
    <name type="scientific">Caldicellulosiruptor owensensis</name>
    <dbReference type="NCBI Taxonomy" id="55205"/>
    <lineage>
        <taxon>Bacteria</taxon>
        <taxon>Bacillati</taxon>
        <taxon>Bacillota</taxon>
        <taxon>Bacillota incertae sedis</taxon>
        <taxon>Caldicellulosiruptorales</taxon>
        <taxon>Caldicellulosiruptoraceae</taxon>
        <taxon>Caldicellulosiruptor</taxon>
    </lineage>
</organism>
<proteinExistence type="predicted"/>
<reference evidence="1" key="1">
    <citation type="journal article" date="2020" name="mSystems">
        <title>Genome- and Community-Level Interaction Insights into Carbon Utilization and Element Cycling Functions of Hydrothermarchaeota in Hydrothermal Sediment.</title>
        <authorList>
            <person name="Zhou Z."/>
            <person name="Liu Y."/>
            <person name="Xu W."/>
            <person name="Pan J."/>
            <person name="Luo Z.H."/>
            <person name="Li M."/>
        </authorList>
    </citation>
    <scope>NUCLEOTIDE SEQUENCE [LARGE SCALE GENOMIC DNA]</scope>
    <source>
        <strain evidence="1">SpSt-102</strain>
    </source>
</reference>
<sequence>MVNTSVIPDSIKRKLYVSRKNKIPVHVLKNVRNMLLVAGKKDLHKERVIEFVPSKVNGDVIYMDLGDRTIAYSLLYYEFFTLLEFSIFHDVVRNYGYIVKKGSSKVVGLLMPVMVPEVRNRDVQV</sequence>
<comment type="caution">
    <text evidence="1">The sequence shown here is derived from an EMBL/GenBank/DDBJ whole genome shotgun (WGS) entry which is preliminary data.</text>
</comment>
<evidence type="ECO:0000313" key="1">
    <source>
        <dbReference type="EMBL" id="HHS01086.1"/>
    </source>
</evidence>
<gene>
    <name evidence="1" type="ORF">ENL71_00840</name>
</gene>